<dbReference type="EMBL" id="CAEMXZ010000072">
    <property type="protein sequence ID" value="CAB4323790.1"/>
    <property type="molecule type" value="Genomic_DNA"/>
</dbReference>
<dbReference type="InterPro" id="IPR034016">
    <property type="entry name" value="M1_APN-typ"/>
</dbReference>
<accession>A0A6J5YCB3</accession>
<dbReference type="Gene3D" id="2.60.40.1910">
    <property type="match status" value="1"/>
</dbReference>
<dbReference type="InterPro" id="IPR045357">
    <property type="entry name" value="Aminopeptidase_N-like_N"/>
</dbReference>
<protein>
    <submittedName>
        <fullName evidence="12">Unannotated protein</fullName>
    </submittedName>
</protein>
<sequence>MPSDSPAFDDPEVVDPYRLPGGVRPSHYRLVLEPDLGGATFTGTAEIDLTVDEPTSSVSCNALDLTIQTARVVDAAGSTVDVSAITLDPATERANFTLAQEIVGQVTLHLTFAGDLNDKLRGFYRSTFTDADGVEQTIATTQFEATDARRAFPCWDEPAQKASFGITLIVDADLFAVSNAAELDRSPHPDRPNKHVVSFADTMVMSTYLVAFVVGPLEATEPIDVDGTPLRIVYPKGKGHLTAHALDAGAFCLRHFTEYYGIAYPGDKLDLVAVPDFAFGAMENLGCITFREILLLVDPANTTQAELLNVTDVINHELAHMWFGDLVTMKWWNGIWLNEAFATFMEMHATDAYRPEWERWVTFGLARTAAFDTDALTSTRPIEYPVISPADAEGMFDILTYEKGAAVVRMLEAYLEPEVFRAGIRSYLATNAYGNTETTDLWDAIEATSGQPVRSIMDSWILQGGHPLISVDLINDGRTVRLSQHRFGYAGDLGEGTGPTAAHDETSEWIVPVMISQRTIPDGVITFEKVLLDQRSIDVDLVEPALWVLANTEGTGFYRVNYAPQLLAALVSHAQTDLSPIERYGLIDDAWASVLAGRSSAHDFMHTIEAFHGETDLSVWQRIISALTALDRLLEHNARDAFESRVRALIAPCITRLGDQPIEGESDRDRALRGVLFEALGVLGKDPASSERARAILGLANYSGGTSDLSDAADAAMRAAAVAIVAATGSAAEFDAFIDRMSAASTPQDEVRYLTALADFPDAESMRRLLAMSITDAVRTQNAPMVLRRALTNHSNGELAWFFIAEEWETINERFPSNSIARMLEGIRSLSKPSVANEVLAFFETHEVPQGDRILAQHLERLEVSVALRARESERLSAELLEHHRFLHRH</sequence>
<dbReference type="GO" id="GO:0005737">
    <property type="term" value="C:cytoplasm"/>
    <property type="evidence" value="ECO:0007669"/>
    <property type="project" value="TreeGrafter"/>
</dbReference>
<comment type="cofactor">
    <cofactor evidence="1">
        <name>Zn(2+)</name>
        <dbReference type="ChEBI" id="CHEBI:29105"/>
    </cofactor>
</comment>
<dbReference type="InterPro" id="IPR027268">
    <property type="entry name" value="Peptidase_M4/M1_CTD_sf"/>
</dbReference>
<dbReference type="Pfam" id="PF01433">
    <property type="entry name" value="Peptidase_M1"/>
    <property type="match status" value="1"/>
</dbReference>
<evidence type="ECO:0000259" key="9">
    <source>
        <dbReference type="Pfam" id="PF01433"/>
    </source>
</evidence>
<evidence type="ECO:0000256" key="3">
    <source>
        <dbReference type="ARBA" id="ARBA00022438"/>
    </source>
</evidence>
<keyword evidence="3" id="KW-0031">Aminopeptidase</keyword>
<dbReference type="SUPFAM" id="SSF63737">
    <property type="entry name" value="Leukotriene A4 hydrolase N-terminal domain"/>
    <property type="match status" value="1"/>
</dbReference>
<proteinExistence type="inferred from homology"/>
<dbReference type="AlphaFoldDB" id="A0A6J5YCB3"/>
<comment type="similarity">
    <text evidence="2">Belongs to the peptidase M1 family.</text>
</comment>
<dbReference type="GO" id="GO:0042277">
    <property type="term" value="F:peptide binding"/>
    <property type="evidence" value="ECO:0007669"/>
    <property type="project" value="TreeGrafter"/>
</dbReference>
<dbReference type="SUPFAM" id="SSF55486">
    <property type="entry name" value="Metalloproteases ('zincins'), catalytic domain"/>
    <property type="match status" value="1"/>
</dbReference>
<dbReference type="FunFam" id="2.60.40.1730:FF:000002">
    <property type="entry name" value="Aminopeptidase"/>
    <property type="match status" value="1"/>
</dbReference>
<evidence type="ECO:0000256" key="1">
    <source>
        <dbReference type="ARBA" id="ARBA00001947"/>
    </source>
</evidence>
<dbReference type="GO" id="GO:0043171">
    <property type="term" value="P:peptide catabolic process"/>
    <property type="evidence" value="ECO:0007669"/>
    <property type="project" value="TreeGrafter"/>
</dbReference>
<evidence type="ECO:0000256" key="6">
    <source>
        <dbReference type="ARBA" id="ARBA00022801"/>
    </source>
</evidence>
<dbReference type="PRINTS" id="PR00756">
    <property type="entry name" value="ALADIPTASE"/>
</dbReference>
<feature type="domain" description="Peptidase M1 membrane alanine aminopeptidase" evidence="9">
    <location>
        <begin position="245"/>
        <end position="460"/>
    </location>
</feature>
<dbReference type="GO" id="GO:0016020">
    <property type="term" value="C:membrane"/>
    <property type="evidence" value="ECO:0007669"/>
    <property type="project" value="TreeGrafter"/>
</dbReference>
<dbReference type="GO" id="GO:0006508">
    <property type="term" value="P:proteolysis"/>
    <property type="evidence" value="ECO:0007669"/>
    <property type="project" value="UniProtKB-KW"/>
</dbReference>
<keyword evidence="7" id="KW-0862">Zinc</keyword>
<dbReference type="GO" id="GO:0008270">
    <property type="term" value="F:zinc ion binding"/>
    <property type="evidence" value="ECO:0007669"/>
    <property type="project" value="InterPro"/>
</dbReference>
<keyword evidence="8" id="KW-0482">Metalloprotease</keyword>
<dbReference type="Gene3D" id="1.25.50.20">
    <property type="match status" value="1"/>
</dbReference>
<dbReference type="Pfam" id="PF17900">
    <property type="entry name" value="Peptidase_M1_N"/>
    <property type="match status" value="1"/>
</dbReference>
<dbReference type="InterPro" id="IPR050344">
    <property type="entry name" value="Peptidase_M1_aminopeptidases"/>
</dbReference>
<reference evidence="12" key="1">
    <citation type="submission" date="2020-05" db="EMBL/GenBank/DDBJ databases">
        <authorList>
            <person name="Chiriac C."/>
            <person name="Salcher M."/>
            <person name="Ghai R."/>
            <person name="Kavagutti S V."/>
        </authorList>
    </citation>
    <scope>NUCLEOTIDE SEQUENCE</scope>
</reference>
<evidence type="ECO:0000256" key="4">
    <source>
        <dbReference type="ARBA" id="ARBA00022670"/>
    </source>
</evidence>
<keyword evidence="4" id="KW-0645">Protease</keyword>
<dbReference type="InterPro" id="IPR014782">
    <property type="entry name" value="Peptidase_M1_dom"/>
</dbReference>
<evidence type="ECO:0000259" key="10">
    <source>
        <dbReference type="Pfam" id="PF11838"/>
    </source>
</evidence>
<dbReference type="InterPro" id="IPR001930">
    <property type="entry name" value="Peptidase_M1"/>
</dbReference>
<keyword evidence="5" id="KW-0479">Metal-binding</keyword>
<gene>
    <name evidence="12" type="ORF">UFOPK1392_01550</name>
</gene>
<name>A0A6J5YCB3_9ZZZZ</name>
<evidence type="ECO:0000256" key="8">
    <source>
        <dbReference type="ARBA" id="ARBA00023049"/>
    </source>
</evidence>
<evidence type="ECO:0000259" key="11">
    <source>
        <dbReference type="Pfam" id="PF17900"/>
    </source>
</evidence>
<dbReference type="Pfam" id="PF11838">
    <property type="entry name" value="ERAP1_C"/>
    <property type="match status" value="1"/>
</dbReference>
<dbReference type="PANTHER" id="PTHR11533">
    <property type="entry name" value="PROTEASE M1 ZINC METALLOPROTEASE"/>
    <property type="match status" value="1"/>
</dbReference>
<evidence type="ECO:0000256" key="7">
    <source>
        <dbReference type="ARBA" id="ARBA00022833"/>
    </source>
</evidence>
<dbReference type="FunFam" id="1.10.390.10:FF:000006">
    <property type="entry name" value="Puromycin-sensitive aminopeptidase"/>
    <property type="match status" value="1"/>
</dbReference>
<dbReference type="InterPro" id="IPR024571">
    <property type="entry name" value="ERAP1-like_C_dom"/>
</dbReference>
<evidence type="ECO:0000313" key="12">
    <source>
        <dbReference type="EMBL" id="CAB4323790.1"/>
    </source>
</evidence>
<dbReference type="InterPro" id="IPR042097">
    <property type="entry name" value="Aminopeptidase_N-like_N_sf"/>
</dbReference>
<dbReference type="GO" id="GO:0070006">
    <property type="term" value="F:metalloaminopeptidase activity"/>
    <property type="evidence" value="ECO:0007669"/>
    <property type="project" value="TreeGrafter"/>
</dbReference>
<dbReference type="PANTHER" id="PTHR11533:SF174">
    <property type="entry name" value="PUROMYCIN-SENSITIVE AMINOPEPTIDASE-RELATED"/>
    <property type="match status" value="1"/>
</dbReference>
<keyword evidence="6" id="KW-0378">Hydrolase</keyword>
<organism evidence="12">
    <name type="scientific">freshwater metagenome</name>
    <dbReference type="NCBI Taxonomy" id="449393"/>
    <lineage>
        <taxon>unclassified sequences</taxon>
        <taxon>metagenomes</taxon>
        <taxon>ecological metagenomes</taxon>
    </lineage>
</organism>
<evidence type="ECO:0000256" key="2">
    <source>
        <dbReference type="ARBA" id="ARBA00010136"/>
    </source>
</evidence>
<dbReference type="GO" id="GO:0005615">
    <property type="term" value="C:extracellular space"/>
    <property type="evidence" value="ECO:0007669"/>
    <property type="project" value="TreeGrafter"/>
</dbReference>
<dbReference type="Gene3D" id="2.60.40.1730">
    <property type="entry name" value="tricorn interacting facor f3 domain"/>
    <property type="match status" value="1"/>
</dbReference>
<dbReference type="Gene3D" id="1.10.390.10">
    <property type="entry name" value="Neutral Protease Domain 2"/>
    <property type="match status" value="1"/>
</dbReference>
<feature type="domain" description="Aminopeptidase N-like N-terminal" evidence="11">
    <location>
        <begin position="25"/>
        <end position="209"/>
    </location>
</feature>
<dbReference type="CDD" id="cd09601">
    <property type="entry name" value="M1_APN-Q_like"/>
    <property type="match status" value="1"/>
</dbReference>
<feature type="domain" description="ERAP1-like C-terminal" evidence="10">
    <location>
        <begin position="547"/>
        <end position="863"/>
    </location>
</feature>
<evidence type="ECO:0000256" key="5">
    <source>
        <dbReference type="ARBA" id="ARBA00022723"/>
    </source>
</evidence>